<comment type="caution">
    <text evidence="1">The sequence shown here is derived from an EMBL/GenBank/DDBJ whole genome shotgun (WGS) entry which is preliminary data.</text>
</comment>
<protein>
    <submittedName>
        <fullName evidence="1">Uncharacterized protein</fullName>
    </submittedName>
</protein>
<evidence type="ECO:0000313" key="1">
    <source>
        <dbReference type="EMBL" id="KAK5925140.1"/>
    </source>
</evidence>
<organism evidence="1 2">
    <name type="scientific">Champsocephalus gunnari</name>
    <name type="common">Mackerel icefish</name>
    <dbReference type="NCBI Taxonomy" id="52237"/>
    <lineage>
        <taxon>Eukaryota</taxon>
        <taxon>Metazoa</taxon>
        <taxon>Chordata</taxon>
        <taxon>Craniata</taxon>
        <taxon>Vertebrata</taxon>
        <taxon>Euteleostomi</taxon>
        <taxon>Actinopterygii</taxon>
        <taxon>Neopterygii</taxon>
        <taxon>Teleostei</taxon>
        <taxon>Neoteleostei</taxon>
        <taxon>Acanthomorphata</taxon>
        <taxon>Eupercaria</taxon>
        <taxon>Perciformes</taxon>
        <taxon>Notothenioidei</taxon>
        <taxon>Channichthyidae</taxon>
        <taxon>Champsocephalus</taxon>
    </lineage>
</organism>
<dbReference type="Proteomes" id="UP001331515">
    <property type="component" value="Unassembled WGS sequence"/>
</dbReference>
<dbReference type="AlphaFoldDB" id="A0AAN8DSY4"/>
<evidence type="ECO:0000313" key="2">
    <source>
        <dbReference type="Proteomes" id="UP001331515"/>
    </source>
</evidence>
<sequence>MHVCAYQRQKQCAVLAPPVDSYEQCRCTELQKERGILRFLDFSQPSPRCRFHITADCKPRRRRHAPSVLQPCSHPKRTVLYQILLTQNKVMRFDPEGILLMR</sequence>
<dbReference type="EMBL" id="JAURVH010001520">
    <property type="protein sequence ID" value="KAK5925140.1"/>
    <property type="molecule type" value="Genomic_DNA"/>
</dbReference>
<reference evidence="1 2" key="1">
    <citation type="journal article" date="2023" name="Mol. Biol. Evol.">
        <title>Genomics of Secondarily Temperate Adaptation in the Only Non-Antarctic Icefish.</title>
        <authorList>
            <person name="Rivera-Colon A.G."/>
            <person name="Rayamajhi N."/>
            <person name="Minhas B.F."/>
            <person name="Madrigal G."/>
            <person name="Bilyk K.T."/>
            <person name="Yoon V."/>
            <person name="Hune M."/>
            <person name="Gregory S."/>
            <person name="Cheng C.H.C."/>
            <person name="Catchen J.M."/>
        </authorList>
    </citation>
    <scope>NUCLEOTIDE SEQUENCE [LARGE SCALE GENOMIC DNA]</scope>
    <source>
        <tissue evidence="1">White muscle</tissue>
    </source>
</reference>
<keyword evidence="2" id="KW-1185">Reference proteome</keyword>
<name>A0AAN8DSY4_CHAGU</name>
<accession>A0AAN8DSY4</accession>
<proteinExistence type="predicted"/>
<gene>
    <name evidence="1" type="ORF">CgunFtcFv8_017688</name>
</gene>